<name>A0ABQ2YAG3_9ACTN</name>
<dbReference type="EMBL" id="BMUT01000003">
    <property type="protein sequence ID" value="GGX76307.1"/>
    <property type="molecule type" value="Genomic_DNA"/>
</dbReference>
<keyword evidence="1" id="KW-0472">Membrane</keyword>
<organism evidence="2 3">
    <name type="scientific">Streptomyces hiroshimensis</name>
    <dbReference type="NCBI Taxonomy" id="66424"/>
    <lineage>
        <taxon>Bacteria</taxon>
        <taxon>Bacillati</taxon>
        <taxon>Actinomycetota</taxon>
        <taxon>Actinomycetes</taxon>
        <taxon>Kitasatosporales</taxon>
        <taxon>Streptomycetaceae</taxon>
        <taxon>Streptomyces</taxon>
    </lineage>
</organism>
<dbReference type="RefSeq" id="WP_190021480.1">
    <property type="nucleotide sequence ID" value="NZ_BMUT01000003.1"/>
</dbReference>
<gene>
    <name evidence="2" type="ORF">GCM10010324_22460</name>
</gene>
<protein>
    <submittedName>
        <fullName evidence="2">Uncharacterized protein</fullName>
    </submittedName>
</protein>
<reference evidence="3" key="1">
    <citation type="journal article" date="2019" name="Int. J. Syst. Evol. Microbiol.">
        <title>The Global Catalogue of Microorganisms (GCM) 10K type strain sequencing project: providing services to taxonomists for standard genome sequencing and annotation.</title>
        <authorList>
            <consortium name="The Broad Institute Genomics Platform"/>
            <consortium name="The Broad Institute Genome Sequencing Center for Infectious Disease"/>
            <person name="Wu L."/>
            <person name="Ma J."/>
        </authorList>
    </citation>
    <scope>NUCLEOTIDE SEQUENCE [LARGE SCALE GENOMIC DNA]</scope>
    <source>
        <strain evidence="3">JCM 4586</strain>
    </source>
</reference>
<evidence type="ECO:0000256" key="1">
    <source>
        <dbReference type="SAM" id="Phobius"/>
    </source>
</evidence>
<dbReference type="Proteomes" id="UP000659223">
    <property type="component" value="Unassembled WGS sequence"/>
</dbReference>
<keyword evidence="1" id="KW-0812">Transmembrane</keyword>
<evidence type="ECO:0000313" key="2">
    <source>
        <dbReference type="EMBL" id="GGX76307.1"/>
    </source>
</evidence>
<keyword evidence="3" id="KW-1185">Reference proteome</keyword>
<evidence type="ECO:0000313" key="3">
    <source>
        <dbReference type="Proteomes" id="UP000659223"/>
    </source>
</evidence>
<feature type="transmembrane region" description="Helical" evidence="1">
    <location>
        <begin position="12"/>
        <end position="35"/>
    </location>
</feature>
<proteinExistence type="predicted"/>
<accession>A0ABQ2YAG3</accession>
<comment type="caution">
    <text evidence="2">The sequence shown here is derived from an EMBL/GenBank/DDBJ whole genome shotgun (WGS) entry which is preliminary data.</text>
</comment>
<sequence length="144" mass="15896">MTEESRHARASWWALLAVVLGVPLFFAGRIAYAIAVEDDGDPFPTRSVGCGRALSIGEVELPPGATRESCQEIRGWQDYNGWGTFRMPRENVSGWLGKNFPEGSRPCQGDPHALCARNNRMPEASAEVRFEDKDTAVVAFETHS</sequence>
<keyword evidence="1" id="KW-1133">Transmembrane helix</keyword>